<feature type="region of interest" description="Disordered" evidence="1">
    <location>
        <begin position="27"/>
        <end position="88"/>
    </location>
</feature>
<keyword evidence="3" id="KW-1185">Reference proteome</keyword>
<name>A0ABQ0L2D6_MYCCL</name>
<evidence type="ECO:0000313" key="2">
    <source>
        <dbReference type="EMBL" id="GAT45313.1"/>
    </source>
</evidence>
<evidence type="ECO:0000313" key="3">
    <source>
        <dbReference type="Proteomes" id="UP000815677"/>
    </source>
</evidence>
<evidence type="ECO:0000256" key="1">
    <source>
        <dbReference type="SAM" id="MobiDB-lite"/>
    </source>
</evidence>
<reference evidence="2" key="1">
    <citation type="submission" date="2014-09" db="EMBL/GenBank/DDBJ databases">
        <title>Genome sequence of the luminous mushroom Mycena chlorophos for searching fungal bioluminescence genes.</title>
        <authorList>
            <person name="Tanaka Y."/>
            <person name="Kasuga D."/>
            <person name="Oba Y."/>
            <person name="Hase S."/>
            <person name="Sato K."/>
            <person name="Oba Y."/>
            <person name="Sakakibara Y."/>
        </authorList>
    </citation>
    <scope>NUCLEOTIDE SEQUENCE</scope>
</reference>
<proteinExistence type="predicted"/>
<feature type="compositionally biased region" description="Basic and acidic residues" evidence="1">
    <location>
        <begin position="72"/>
        <end position="83"/>
    </location>
</feature>
<organism evidence="2 3">
    <name type="scientific">Mycena chlorophos</name>
    <name type="common">Agaric fungus</name>
    <name type="synonym">Agaricus chlorophos</name>
    <dbReference type="NCBI Taxonomy" id="658473"/>
    <lineage>
        <taxon>Eukaryota</taxon>
        <taxon>Fungi</taxon>
        <taxon>Dikarya</taxon>
        <taxon>Basidiomycota</taxon>
        <taxon>Agaricomycotina</taxon>
        <taxon>Agaricomycetes</taxon>
        <taxon>Agaricomycetidae</taxon>
        <taxon>Agaricales</taxon>
        <taxon>Marasmiineae</taxon>
        <taxon>Mycenaceae</taxon>
        <taxon>Mycena</taxon>
    </lineage>
</organism>
<dbReference type="Proteomes" id="UP000815677">
    <property type="component" value="Unassembled WGS sequence"/>
</dbReference>
<protein>
    <submittedName>
        <fullName evidence="2">Uncharacterized protein</fullName>
    </submittedName>
</protein>
<accession>A0ABQ0L2D6</accession>
<dbReference type="EMBL" id="DF841065">
    <property type="protein sequence ID" value="GAT45313.1"/>
    <property type="molecule type" value="Genomic_DNA"/>
</dbReference>
<sequence length="417" mass="45382">MHVARYQRPYALANVASTSLKTAVSQLTERRIKKSRGGHGEGTAKGAREGRSGGELERSDATGRGALLPPDASRDDAPRRDTQRSASEALAAPHCLHLLRLSLSGGRRWSATSVALTSSATGLPQAWTPEERVPRRRCAARGYVLERAGEGTADGSRVGSRRRWFASLNPIQHIPNSRIRRHSASLAIAQSSGVLMRSLAVHITAPARHVEALVRRTTRVQRATRAFGRQCGLFVGARCRGVVSTAYRTPCHVTRHSRDFSSRHSSTASGSMALPLEEPLDASLCNEATAFRARKDLYVRAGLLVPPALVLLSAIGPTAYFRRSPPGPTRSATTPHCRPRIIPASKNILAAALSSLAPCHLSLPLLASSNMHEHAPRYPRRHVFALRENCVTSRVTARFRSRQCLRVFGRAAPAFRP</sequence>
<feature type="compositionally biased region" description="Basic and acidic residues" evidence="1">
    <location>
        <begin position="46"/>
        <end position="61"/>
    </location>
</feature>
<gene>
    <name evidence="2" type="ORF">MCHLO_02899</name>
</gene>